<dbReference type="GeneID" id="24437471"/>
<dbReference type="InParanoid" id="W7X2K0"/>
<dbReference type="RefSeq" id="XP_012653957.1">
    <property type="nucleotide sequence ID" value="XM_012798503.1"/>
</dbReference>
<name>W7X2K0_TETTS</name>
<dbReference type="AlphaFoldDB" id="W7X2K0"/>
<protein>
    <submittedName>
        <fullName evidence="1">Uncharacterized protein</fullName>
    </submittedName>
</protein>
<dbReference type="EMBL" id="GG662639">
    <property type="protein sequence ID" value="EWS73475.1"/>
    <property type="molecule type" value="Genomic_DNA"/>
</dbReference>
<evidence type="ECO:0000313" key="1">
    <source>
        <dbReference type="EMBL" id="EWS73475.1"/>
    </source>
</evidence>
<dbReference type="Proteomes" id="UP000009168">
    <property type="component" value="Unassembled WGS sequence"/>
</dbReference>
<evidence type="ECO:0000313" key="2">
    <source>
        <dbReference type="Proteomes" id="UP000009168"/>
    </source>
</evidence>
<accession>W7X2K0</accession>
<gene>
    <name evidence="1" type="ORF">TTHERM_000138239</name>
</gene>
<keyword evidence="2" id="KW-1185">Reference proteome</keyword>
<sequence length="127" mass="14975">MKKQLVTSLKIQKVRKTQEKCVINLKLLSKLMQILKFFYSKPRVNLLQALEKCQEFNTEEKQIPMNILSPEDISMNTQLLLKTPTLSELKVKFIASLFLKKAITQLSFKPLCQWILREAFQQWFSIL</sequence>
<organism evidence="1 2">
    <name type="scientific">Tetrahymena thermophila (strain SB210)</name>
    <dbReference type="NCBI Taxonomy" id="312017"/>
    <lineage>
        <taxon>Eukaryota</taxon>
        <taxon>Sar</taxon>
        <taxon>Alveolata</taxon>
        <taxon>Ciliophora</taxon>
        <taxon>Intramacronucleata</taxon>
        <taxon>Oligohymenophorea</taxon>
        <taxon>Hymenostomatida</taxon>
        <taxon>Tetrahymenina</taxon>
        <taxon>Tetrahymenidae</taxon>
        <taxon>Tetrahymena</taxon>
    </lineage>
</organism>
<proteinExistence type="predicted"/>
<reference evidence="2" key="1">
    <citation type="journal article" date="2006" name="PLoS Biol.">
        <title>Macronuclear genome sequence of the ciliate Tetrahymena thermophila, a model eukaryote.</title>
        <authorList>
            <person name="Eisen J.A."/>
            <person name="Coyne R.S."/>
            <person name="Wu M."/>
            <person name="Wu D."/>
            <person name="Thiagarajan M."/>
            <person name="Wortman J.R."/>
            <person name="Badger J.H."/>
            <person name="Ren Q."/>
            <person name="Amedeo P."/>
            <person name="Jones K.M."/>
            <person name="Tallon L.J."/>
            <person name="Delcher A.L."/>
            <person name="Salzberg S.L."/>
            <person name="Silva J.C."/>
            <person name="Haas B.J."/>
            <person name="Majoros W.H."/>
            <person name="Farzad M."/>
            <person name="Carlton J.M."/>
            <person name="Smith R.K. Jr."/>
            <person name="Garg J."/>
            <person name="Pearlman R.E."/>
            <person name="Karrer K.M."/>
            <person name="Sun L."/>
            <person name="Manning G."/>
            <person name="Elde N.C."/>
            <person name="Turkewitz A.P."/>
            <person name="Asai D.J."/>
            <person name="Wilkes D.E."/>
            <person name="Wang Y."/>
            <person name="Cai H."/>
            <person name="Collins K."/>
            <person name="Stewart B.A."/>
            <person name="Lee S.R."/>
            <person name="Wilamowska K."/>
            <person name="Weinberg Z."/>
            <person name="Ruzzo W.L."/>
            <person name="Wloga D."/>
            <person name="Gaertig J."/>
            <person name="Frankel J."/>
            <person name="Tsao C.-C."/>
            <person name="Gorovsky M.A."/>
            <person name="Keeling P.J."/>
            <person name="Waller R.F."/>
            <person name="Patron N.J."/>
            <person name="Cherry J.M."/>
            <person name="Stover N.A."/>
            <person name="Krieger C.J."/>
            <person name="del Toro C."/>
            <person name="Ryder H.F."/>
            <person name="Williamson S.C."/>
            <person name="Barbeau R.A."/>
            <person name="Hamilton E.P."/>
            <person name="Orias E."/>
        </authorList>
    </citation>
    <scope>NUCLEOTIDE SEQUENCE [LARGE SCALE GENOMIC DNA]</scope>
    <source>
        <strain evidence="2">SB210</strain>
    </source>
</reference>
<dbReference type="KEGG" id="tet:TTHERM_000138239"/>